<keyword evidence="4" id="KW-1185">Reference proteome</keyword>
<dbReference type="Gene3D" id="3.60.15.10">
    <property type="entry name" value="Ribonuclease Z/Hydroxyacylglutathione hydrolase-like"/>
    <property type="match status" value="1"/>
</dbReference>
<gene>
    <name evidence="3" type="ORF">SAMN04488092_104187</name>
</gene>
<dbReference type="CDD" id="cd07719">
    <property type="entry name" value="arylsulfatase_AtsA-like_MBL-fold"/>
    <property type="match status" value="1"/>
</dbReference>
<sequence length="280" mass="30311">MNRLVLLGTKGGPAIRAKGAMPTSTLLELDGRRVVVDCGLGVTKALVEAGMDLKTLDLIFITHLHSDHILELGPLIHTAWTTGLNTPVTLYGPEGIEAYWQGFLQSLAYDIAIRVEDEGRTPLTELIRVQTYAEGPVLTGDLAVSALWVPHPPLQHCYALRFDGSKSVTLSGDTAYHPPLAEFAKGADVLLHEAMLPEAVELIVKKTGLGDKLRAHLFAAHTKADDCARIAQAAGVGQLVLNHLIPADDPRFTAEDWYQRCATVWNGPVTLGYDGLELLL</sequence>
<proteinExistence type="predicted"/>
<organism evidence="3 4">
    <name type="scientific">Thalassovita taeanensis</name>
    <dbReference type="NCBI Taxonomy" id="657014"/>
    <lineage>
        <taxon>Bacteria</taxon>
        <taxon>Pseudomonadati</taxon>
        <taxon>Pseudomonadota</taxon>
        <taxon>Alphaproteobacteria</taxon>
        <taxon>Rhodobacterales</taxon>
        <taxon>Roseobacteraceae</taxon>
        <taxon>Thalassovita</taxon>
    </lineage>
</organism>
<evidence type="ECO:0000313" key="3">
    <source>
        <dbReference type="EMBL" id="SEQ13818.1"/>
    </source>
</evidence>
<dbReference type="RefSeq" id="WP_090269273.1">
    <property type="nucleotide sequence ID" value="NZ_FOEP01000004.1"/>
</dbReference>
<dbReference type="SMART" id="SM00849">
    <property type="entry name" value="Lactamase_B"/>
    <property type="match status" value="1"/>
</dbReference>
<accession>A0A1H9DM84</accession>
<dbReference type="GO" id="GO:0042781">
    <property type="term" value="F:3'-tRNA processing endoribonuclease activity"/>
    <property type="evidence" value="ECO:0007669"/>
    <property type="project" value="TreeGrafter"/>
</dbReference>
<dbReference type="Pfam" id="PF23023">
    <property type="entry name" value="Anti-Pycsar_Apyc1"/>
    <property type="match status" value="1"/>
</dbReference>
<dbReference type="InterPro" id="IPR036866">
    <property type="entry name" value="RibonucZ/Hydroxyglut_hydro"/>
</dbReference>
<evidence type="ECO:0000256" key="1">
    <source>
        <dbReference type="ARBA" id="ARBA00022801"/>
    </source>
</evidence>
<evidence type="ECO:0000313" key="4">
    <source>
        <dbReference type="Proteomes" id="UP000198634"/>
    </source>
</evidence>
<name>A0A1H9DM84_9RHOB</name>
<reference evidence="3 4" key="1">
    <citation type="submission" date="2016-10" db="EMBL/GenBank/DDBJ databases">
        <authorList>
            <person name="de Groot N.N."/>
        </authorList>
    </citation>
    <scope>NUCLEOTIDE SEQUENCE [LARGE SCALE GENOMIC DNA]</scope>
    <source>
        <strain evidence="3 4">DSM 22007</strain>
    </source>
</reference>
<dbReference type="OrthoDB" id="9803916at2"/>
<keyword evidence="1" id="KW-0378">Hydrolase</keyword>
<dbReference type="PANTHER" id="PTHR46018">
    <property type="entry name" value="ZINC PHOSPHODIESTERASE ELAC PROTEIN 1"/>
    <property type="match status" value="1"/>
</dbReference>
<protein>
    <submittedName>
        <fullName evidence="3">Ribonuclease BN, tRNA processing enzyme</fullName>
    </submittedName>
</protein>
<dbReference type="AlphaFoldDB" id="A0A1H9DM84"/>
<dbReference type="InterPro" id="IPR001279">
    <property type="entry name" value="Metallo-B-lactamas"/>
</dbReference>
<dbReference type="PANTHER" id="PTHR46018:SF2">
    <property type="entry name" value="ZINC PHOSPHODIESTERASE ELAC PROTEIN 1"/>
    <property type="match status" value="1"/>
</dbReference>
<evidence type="ECO:0000259" key="2">
    <source>
        <dbReference type="SMART" id="SM00849"/>
    </source>
</evidence>
<dbReference type="Proteomes" id="UP000198634">
    <property type="component" value="Unassembled WGS sequence"/>
</dbReference>
<dbReference type="STRING" id="657014.SAMN04488092_104187"/>
<feature type="domain" description="Metallo-beta-lactamase" evidence="2">
    <location>
        <begin position="21"/>
        <end position="221"/>
    </location>
</feature>
<dbReference type="SUPFAM" id="SSF56281">
    <property type="entry name" value="Metallo-hydrolase/oxidoreductase"/>
    <property type="match status" value="1"/>
</dbReference>
<dbReference type="InterPro" id="IPR044094">
    <property type="entry name" value="AtsA-like_MBL-fold"/>
</dbReference>
<dbReference type="EMBL" id="FOEP01000004">
    <property type="protein sequence ID" value="SEQ13818.1"/>
    <property type="molecule type" value="Genomic_DNA"/>
</dbReference>